<dbReference type="SMART" id="SM00640">
    <property type="entry name" value="Glyco_32"/>
    <property type="match status" value="1"/>
</dbReference>
<dbReference type="Gene3D" id="2.60.120.560">
    <property type="entry name" value="Exo-inulinase, domain 1"/>
    <property type="match status" value="1"/>
</dbReference>
<keyword evidence="8" id="KW-1185">Reference proteome</keyword>
<dbReference type="InterPro" id="IPR013148">
    <property type="entry name" value="Glyco_hydro_32_N"/>
</dbReference>
<dbReference type="InterPro" id="IPR001362">
    <property type="entry name" value="Glyco_hydro_32"/>
</dbReference>
<dbReference type="SUPFAM" id="SSF75005">
    <property type="entry name" value="Arabinanase/levansucrase/invertase"/>
    <property type="match status" value="1"/>
</dbReference>
<dbReference type="Gene3D" id="2.115.10.20">
    <property type="entry name" value="Glycosyl hydrolase domain, family 43"/>
    <property type="match status" value="1"/>
</dbReference>
<dbReference type="AlphaFoldDB" id="A0A8H9LBV9"/>
<accession>A0A8H9LBV9</accession>
<dbReference type="SUPFAM" id="SSF49899">
    <property type="entry name" value="Concanavalin A-like lectins/glucanases"/>
    <property type="match status" value="1"/>
</dbReference>
<dbReference type="Pfam" id="PF00251">
    <property type="entry name" value="Glyco_hydro_32N"/>
    <property type="match status" value="1"/>
</dbReference>
<name>A0A8H9LBV9_9DEIO</name>
<comment type="similarity">
    <text evidence="1 4">Belongs to the glycosyl hydrolase 32 family.</text>
</comment>
<evidence type="ECO:0000256" key="4">
    <source>
        <dbReference type="RuleBase" id="RU362110"/>
    </source>
</evidence>
<evidence type="ECO:0000256" key="2">
    <source>
        <dbReference type="ARBA" id="ARBA00022801"/>
    </source>
</evidence>
<dbReference type="Proteomes" id="UP000600547">
    <property type="component" value="Unassembled WGS sequence"/>
</dbReference>
<dbReference type="GO" id="GO:0005987">
    <property type="term" value="P:sucrose catabolic process"/>
    <property type="evidence" value="ECO:0007669"/>
    <property type="project" value="TreeGrafter"/>
</dbReference>
<gene>
    <name evidence="7" type="ORF">GCM10008956_25280</name>
</gene>
<dbReference type="EMBL" id="BMQG01000008">
    <property type="protein sequence ID" value="GGM48065.1"/>
    <property type="molecule type" value="Genomic_DNA"/>
</dbReference>
<dbReference type="InterPro" id="IPR023296">
    <property type="entry name" value="Glyco_hydro_beta-prop_sf"/>
</dbReference>
<evidence type="ECO:0000313" key="7">
    <source>
        <dbReference type="EMBL" id="GGM48065.1"/>
    </source>
</evidence>
<dbReference type="GO" id="GO:0005737">
    <property type="term" value="C:cytoplasm"/>
    <property type="evidence" value="ECO:0007669"/>
    <property type="project" value="TreeGrafter"/>
</dbReference>
<reference evidence="8" key="1">
    <citation type="journal article" date="2019" name="Int. J. Syst. Evol. Microbiol.">
        <title>The Global Catalogue of Microorganisms (GCM) 10K type strain sequencing project: providing services to taxonomists for standard genome sequencing and annotation.</title>
        <authorList>
            <consortium name="The Broad Institute Genomics Platform"/>
            <consortium name="The Broad Institute Genome Sequencing Center for Infectious Disease"/>
            <person name="Wu L."/>
            <person name="Ma J."/>
        </authorList>
    </citation>
    <scope>NUCLEOTIDE SEQUENCE [LARGE SCALE GENOMIC DNA]</scope>
    <source>
        <strain evidence="8">JCM 31047</strain>
    </source>
</reference>
<evidence type="ECO:0000259" key="6">
    <source>
        <dbReference type="Pfam" id="PF08244"/>
    </source>
</evidence>
<keyword evidence="3 4" id="KW-0326">Glycosidase</keyword>
<comment type="caution">
    <text evidence="7">The sequence shown here is derived from an EMBL/GenBank/DDBJ whole genome shotgun (WGS) entry which is preliminary data.</text>
</comment>
<sequence length="456" mass="49976">MHSGGMAVLRPRLHFTARRFWLNDPNGLVFAGGRYHLFFQHNPRAGNHGYMSWGHASSVDLLRWEEHEVALPWREGQDVFSGSAVVDWRNTSGLGGAGEGGPPVVAMFTGNGFYHQAQYLAVSRDGGETWAFGPPEPVLDEGKQDFRDPKVFWYAPGGSWVSVVVHPDERQVGVYTSPDLRVWSQVSVFGPAGGVAGIWEVPDLFALEVAGQERWVLKVDVFEGGPQGGTGAQYWVGDFDGRVFTPSQGARWADAGKDFYAAITFSDLPQSGRRVWLGWLNNWVYANRLPTTPWQGVLTLPRELSLVQDGPEWALTQVPVPELEALREEPLALPDGQQVEVGEGVPLDLTLPMTSWILQLLSARGEEARLWLEDGALHLTRAAPVGMDGFAGTFTAALPDGPGEVRVLLDTCTLEVFAAGGRLAFTQLLLPDEPITALRLRDADGRGWTMRATQAP</sequence>
<proteinExistence type="inferred from homology"/>
<dbReference type="InterPro" id="IPR013320">
    <property type="entry name" value="ConA-like_dom_sf"/>
</dbReference>
<feature type="domain" description="Glycosyl hydrolase family 32 C-terminal" evidence="6">
    <location>
        <begin position="390"/>
        <end position="445"/>
    </location>
</feature>
<evidence type="ECO:0000259" key="5">
    <source>
        <dbReference type="Pfam" id="PF00251"/>
    </source>
</evidence>
<feature type="domain" description="Glycosyl hydrolase family 32 N-terminal" evidence="5">
    <location>
        <begin position="14"/>
        <end position="309"/>
    </location>
</feature>
<dbReference type="PANTHER" id="PTHR42800:SF1">
    <property type="entry name" value="EXOINULINASE INUD (AFU_ORTHOLOGUE AFUA_5G00480)"/>
    <property type="match status" value="1"/>
</dbReference>
<evidence type="ECO:0008006" key="9">
    <source>
        <dbReference type="Google" id="ProtNLM"/>
    </source>
</evidence>
<evidence type="ECO:0000313" key="8">
    <source>
        <dbReference type="Proteomes" id="UP000600547"/>
    </source>
</evidence>
<dbReference type="Pfam" id="PF08244">
    <property type="entry name" value="Glyco_hydro_32C"/>
    <property type="match status" value="1"/>
</dbReference>
<dbReference type="GO" id="GO:0004575">
    <property type="term" value="F:sucrose alpha-glucosidase activity"/>
    <property type="evidence" value="ECO:0007669"/>
    <property type="project" value="TreeGrafter"/>
</dbReference>
<organism evidence="7 8">
    <name type="scientific">Deinococcus arenae</name>
    <dbReference type="NCBI Taxonomy" id="1452751"/>
    <lineage>
        <taxon>Bacteria</taxon>
        <taxon>Thermotogati</taxon>
        <taxon>Deinococcota</taxon>
        <taxon>Deinococci</taxon>
        <taxon>Deinococcales</taxon>
        <taxon>Deinococcaceae</taxon>
        <taxon>Deinococcus</taxon>
    </lineage>
</organism>
<dbReference type="PANTHER" id="PTHR42800">
    <property type="entry name" value="EXOINULINASE INUD (AFU_ORTHOLOGUE AFUA_5G00480)"/>
    <property type="match status" value="1"/>
</dbReference>
<dbReference type="CDD" id="cd18622">
    <property type="entry name" value="GH32_Inu-like"/>
    <property type="match status" value="1"/>
</dbReference>
<dbReference type="InterPro" id="IPR013189">
    <property type="entry name" value="Glyco_hydro_32_C"/>
</dbReference>
<keyword evidence="2 4" id="KW-0378">Hydrolase</keyword>
<evidence type="ECO:0000256" key="1">
    <source>
        <dbReference type="ARBA" id="ARBA00009902"/>
    </source>
</evidence>
<evidence type="ECO:0000256" key="3">
    <source>
        <dbReference type="ARBA" id="ARBA00023295"/>
    </source>
</evidence>
<protein>
    <recommendedName>
        <fullName evidence="9">Levanase</fullName>
    </recommendedName>
</protein>